<organism evidence="3 4">
    <name type="scientific">Euphydryas editha</name>
    <name type="common">Edith's checkerspot</name>
    <dbReference type="NCBI Taxonomy" id="104508"/>
    <lineage>
        <taxon>Eukaryota</taxon>
        <taxon>Metazoa</taxon>
        <taxon>Ecdysozoa</taxon>
        <taxon>Arthropoda</taxon>
        <taxon>Hexapoda</taxon>
        <taxon>Insecta</taxon>
        <taxon>Pterygota</taxon>
        <taxon>Neoptera</taxon>
        <taxon>Endopterygota</taxon>
        <taxon>Lepidoptera</taxon>
        <taxon>Glossata</taxon>
        <taxon>Ditrysia</taxon>
        <taxon>Papilionoidea</taxon>
        <taxon>Nymphalidae</taxon>
        <taxon>Nymphalinae</taxon>
        <taxon>Euphydryas</taxon>
    </lineage>
</organism>
<name>A0AAU9UAE5_EUPED</name>
<evidence type="ECO:0000313" key="3">
    <source>
        <dbReference type="EMBL" id="CAH2094689.1"/>
    </source>
</evidence>
<evidence type="ECO:0000313" key="4">
    <source>
        <dbReference type="Proteomes" id="UP001153954"/>
    </source>
</evidence>
<keyword evidence="1" id="KW-0175">Coiled coil</keyword>
<sequence length="230" mass="24555">MSCIRTPSKQTVNIIPPSETPPKPGVGKSLRRSLEKWEAAMAEPITSKASTQPVSTAKKLIPHKGKSPLNKITDINISPPIVSKCKTIVEEARALVAKAKTSISLVRNLKTQYKDTMLSSLDGLKTRGSFGGGPGGKEGQKGRGGHRGCGVGHGFTLARDPGLSARLEDHSRLLTENTCKMRELQEQLKGCRESLEAQQKTCAGVCYCSCLQTAAGRAQCTSLGGNNIEK</sequence>
<dbReference type="EMBL" id="CAKOGL010000014">
    <property type="protein sequence ID" value="CAH2094689.1"/>
    <property type="molecule type" value="Genomic_DNA"/>
</dbReference>
<comment type="caution">
    <text evidence="3">The sequence shown here is derived from an EMBL/GenBank/DDBJ whole genome shotgun (WGS) entry which is preliminary data.</text>
</comment>
<keyword evidence="4" id="KW-1185">Reference proteome</keyword>
<evidence type="ECO:0000256" key="2">
    <source>
        <dbReference type="SAM" id="MobiDB-lite"/>
    </source>
</evidence>
<evidence type="ECO:0000256" key="1">
    <source>
        <dbReference type="SAM" id="Coils"/>
    </source>
</evidence>
<dbReference type="Proteomes" id="UP001153954">
    <property type="component" value="Unassembled WGS sequence"/>
</dbReference>
<protein>
    <submittedName>
        <fullName evidence="3">Uncharacterized protein</fullName>
    </submittedName>
</protein>
<feature type="coiled-coil region" evidence="1">
    <location>
        <begin position="167"/>
        <end position="201"/>
    </location>
</feature>
<gene>
    <name evidence="3" type="ORF">EEDITHA_LOCUS10229</name>
</gene>
<feature type="region of interest" description="Disordered" evidence="2">
    <location>
        <begin position="125"/>
        <end position="145"/>
    </location>
</feature>
<reference evidence="3" key="1">
    <citation type="submission" date="2022-03" db="EMBL/GenBank/DDBJ databases">
        <authorList>
            <person name="Tunstrom K."/>
        </authorList>
    </citation>
    <scope>NUCLEOTIDE SEQUENCE</scope>
</reference>
<feature type="region of interest" description="Disordered" evidence="2">
    <location>
        <begin position="1"/>
        <end position="30"/>
    </location>
</feature>
<feature type="compositionally biased region" description="Polar residues" evidence="2">
    <location>
        <begin position="1"/>
        <end position="13"/>
    </location>
</feature>
<dbReference type="AlphaFoldDB" id="A0AAU9UAE5"/>
<accession>A0AAU9UAE5</accession>
<proteinExistence type="predicted"/>